<dbReference type="EMBL" id="FTOF01000007">
    <property type="protein sequence ID" value="SIS48238.1"/>
    <property type="molecule type" value="Genomic_DNA"/>
</dbReference>
<gene>
    <name evidence="5" type="ORF">SAMN05444817_10731</name>
</gene>
<dbReference type="InterPro" id="IPR050490">
    <property type="entry name" value="Bact_solute-bd_prot1"/>
</dbReference>
<comment type="similarity">
    <text evidence="1">Belongs to the bacterial solute-binding protein 1 family.</text>
</comment>
<accession>A0A1N7JG03</accession>
<sequence>MQSTTRALAAVAAVGLSATLLTACGQNSGPSVYYLNFKPEQAEAFEKIGEEYTAETGVPVKVVTAASGSYMQTLKAEMAKSNAPTLFQINGQEGYGIWKDYLADMTDYDVTKALQEDAQPITNDQDRVVGVPFAMEGFGILYNEEILEKYFALPGAKAASTDEINSFDTLKAVAEDMQARKDELGIQGVFAATSLGAGEEWRWTNHLMNGPLHYEIVDRDIQDFSDMADLEFTYGEQYRNLFDLYLQNSTVKPSLASARAVSDSMAEFATGKAAMVQNGNWAWGQISGEGGNVVKEDKIKFMPMYMGLPNEENVGLNVGTENFLAVNNKASEEDQAATRDFLDWLFLSERGKELVVNELGFIAPFQNYGAEDVPNDPLARQVHEALTNPQQEALPWDFQYSPNQQFRDLYGQNLAQYANGNMEWKDLVNRLKEDWNYEMANQIALLD</sequence>
<evidence type="ECO:0000313" key="6">
    <source>
        <dbReference type="Proteomes" id="UP000186292"/>
    </source>
</evidence>
<reference evidence="6" key="1">
    <citation type="submission" date="2017-01" db="EMBL/GenBank/DDBJ databases">
        <authorList>
            <person name="Varghese N."/>
            <person name="Submissions S."/>
        </authorList>
    </citation>
    <scope>NUCLEOTIDE SEQUENCE [LARGE SCALE GENOMIC DNA]</scope>
    <source>
        <strain evidence="6">DSM 44531</strain>
    </source>
</reference>
<evidence type="ECO:0000313" key="5">
    <source>
        <dbReference type="EMBL" id="SIS48238.1"/>
    </source>
</evidence>
<proteinExistence type="inferred from homology"/>
<feature type="signal peptide" evidence="4">
    <location>
        <begin position="1"/>
        <end position="23"/>
    </location>
</feature>
<dbReference type="STRING" id="1161099.SAMN05444817_10731"/>
<dbReference type="RefSeq" id="WP_076599380.1">
    <property type="nucleotide sequence ID" value="NZ_CP046976.1"/>
</dbReference>
<organism evidence="5 6">
    <name type="scientific">Corynebacterium appendicis CIP 107643</name>
    <dbReference type="NCBI Taxonomy" id="1161099"/>
    <lineage>
        <taxon>Bacteria</taxon>
        <taxon>Bacillati</taxon>
        <taxon>Actinomycetota</taxon>
        <taxon>Actinomycetes</taxon>
        <taxon>Mycobacteriales</taxon>
        <taxon>Corynebacteriaceae</taxon>
        <taxon>Corynebacterium</taxon>
    </lineage>
</organism>
<protein>
    <submittedName>
        <fullName evidence="5">Carbohydrate ABC transporter substrate-binding protein, CUT1 family</fullName>
    </submittedName>
</protein>
<dbReference type="PANTHER" id="PTHR43649:SF34">
    <property type="entry name" value="ABC TRANSPORTER PERIPLASMIC-BINDING PROTEIN YCJN-RELATED"/>
    <property type="match status" value="1"/>
</dbReference>
<keyword evidence="3 4" id="KW-0732">Signal</keyword>
<dbReference type="Proteomes" id="UP000186292">
    <property type="component" value="Unassembled WGS sequence"/>
</dbReference>
<keyword evidence="6" id="KW-1185">Reference proteome</keyword>
<dbReference type="AlphaFoldDB" id="A0A1N7JG03"/>
<evidence type="ECO:0000256" key="1">
    <source>
        <dbReference type="ARBA" id="ARBA00008520"/>
    </source>
</evidence>
<feature type="chain" id="PRO_5038662027" evidence="4">
    <location>
        <begin position="24"/>
        <end position="447"/>
    </location>
</feature>
<evidence type="ECO:0000256" key="2">
    <source>
        <dbReference type="ARBA" id="ARBA00022448"/>
    </source>
</evidence>
<dbReference type="PANTHER" id="PTHR43649">
    <property type="entry name" value="ARABINOSE-BINDING PROTEIN-RELATED"/>
    <property type="match status" value="1"/>
</dbReference>
<evidence type="ECO:0000256" key="3">
    <source>
        <dbReference type="ARBA" id="ARBA00022729"/>
    </source>
</evidence>
<dbReference type="InterPro" id="IPR006059">
    <property type="entry name" value="SBP"/>
</dbReference>
<dbReference type="OrthoDB" id="9763054at2"/>
<dbReference type="Pfam" id="PF13416">
    <property type="entry name" value="SBP_bac_8"/>
    <property type="match status" value="1"/>
</dbReference>
<evidence type="ECO:0000256" key="4">
    <source>
        <dbReference type="SAM" id="SignalP"/>
    </source>
</evidence>
<dbReference type="SUPFAM" id="SSF53850">
    <property type="entry name" value="Periplasmic binding protein-like II"/>
    <property type="match status" value="1"/>
</dbReference>
<keyword evidence="2" id="KW-0813">Transport</keyword>
<dbReference type="Gene3D" id="3.40.190.10">
    <property type="entry name" value="Periplasmic binding protein-like II"/>
    <property type="match status" value="2"/>
</dbReference>
<dbReference type="PROSITE" id="PS51257">
    <property type="entry name" value="PROKAR_LIPOPROTEIN"/>
    <property type="match status" value="1"/>
</dbReference>
<name>A0A1N7JG03_9CORY</name>